<reference evidence="2" key="1">
    <citation type="submission" date="2019-03" db="EMBL/GenBank/DDBJ databases">
        <title>WGS assembly of Setaria viridis.</title>
        <authorList>
            <person name="Huang P."/>
            <person name="Jenkins J."/>
            <person name="Grimwood J."/>
            <person name="Barry K."/>
            <person name="Healey A."/>
            <person name="Mamidi S."/>
            <person name="Sreedasyam A."/>
            <person name="Shu S."/>
            <person name="Feldman M."/>
            <person name="Wu J."/>
            <person name="Yu Y."/>
            <person name="Chen C."/>
            <person name="Johnson J."/>
            <person name="Rokhsar D."/>
            <person name="Baxter I."/>
            <person name="Schmutz J."/>
            <person name="Brutnell T."/>
            <person name="Kellogg E."/>
        </authorList>
    </citation>
    <scope>NUCLEOTIDE SEQUENCE [LARGE SCALE GENOMIC DNA]</scope>
</reference>
<feature type="signal peptide" evidence="1">
    <location>
        <begin position="1"/>
        <end position="19"/>
    </location>
</feature>
<keyword evidence="1" id="KW-0732">Signal</keyword>
<dbReference type="EMBL" id="CM016557">
    <property type="protein sequence ID" value="TKW08347.1"/>
    <property type="molecule type" value="Genomic_DNA"/>
</dbReference>
<name>A0A4U6UD78_SETVI</name>
<evidence type="ECO:0000256" key="1">
    <source>
        <dbReference type="SAM" id="SignalP"/>
    </source>
</evidence>
<gene>
    <name evidence="2" type="ORF">SEVIR_6G023040v2</name>
</gene>
<accession>A0A4U6UD78</accession>
<evidence type="ECO:0000313" key="2">
    <source>
        <dbReference type="EMBL" id="TKW08347.1"/>
    </source>
</evidence>
<dbReference type="Gramene" id="TKW08347">
    <property type="protein sequence ID" value="TKW08347"/>
    <property type="gene ID" value="SEVIR_6G023040v2"/>
</dbReference>
<keyword evidence="3" id="KW-1185">Reference proteome</keyword>
<proteinExistence type="predicted"/>
<organism evidence="2 3">
    <name type="scientific">Setaria viridis</name>
    <name type="common">Green bristlegrass</name>
    <name type="synonym">Setaria italica subsp. viridis</name>
    <dbReference type="NCBI Taxonomy" id="4556"/>
    <lineage>
        <taxon>Eukaryota</taxon>
        <taxon>Viridiplantae</taxon>
        <taxon>Streptophyta</taxon>
        <taxon>Embryophyta</taxon>
        <taxon>Tracheophyta</taxon>
        <taxon>Spermatophyta</taxon>
        <taxon>Magnoliopsida</taxon>
        <taxon>Liliopsida</taxon>
        <taxon>Poales</taxon>
        <taxon>Poaceae</taxon>
        <taxon>PACMAD clade</taxon>
        <taxon>Panicoideae</taxon>
        <taxon>Panicodae</taxon>
        <taxon>Paniceae</taxon>
        <taxon>Cenchrinae</taxon>
        <taxon>Setaria</taxon>
    </lineage>
</organism>
<evidence type="ECO:0000313" key="3">
    <source>
        <dbReference type="Proteomes" id="UP000298652"/>
    </source>
</evidence>
<dbReference type="Proteomes" id="UP000298652">
    <property type="component" value="Chromosome 6"/>
</dbReference>
<sequence length="48" mass="5126">MPPQHAGSGKLSLLSLVVARYLAISTSSPSFASFTTLLELHCLHTDRA</sequence>
<dbReference type="AlphaFoldDB" id="A0A4U6UD78"/>
<protein>
    <submittedName>
        <fullName evidence="2">Uncharacterized protein</fullName>
    </submittedName>
</protein>
<feature type="chain" id="PRO_5020208013" evidence="1">
    <location>
        <begin position="20"/>
        <end position="48"/>
    </location>
</feature>